<protein>
    <recommendedName>
        <fullName evidence="1">RNase H type-1 domain-containing protein</fullName>
    </recommendedName>
</protein>
<sequence>ACHNWIPTKFNLARRGILTDGSCPLCRNHEETTIHALWGCQKLLRARNDWLAINPGIRGNYNNFFDFIFDCYLRLRSEELGLLCIIIWRVLFMRNSYVHNGKSQDLSKVFVWSKNFHSNYKFTASPTSCNLVSPTQCATSWRPPDPNVFKINSMAITDVKACKIGIGIVIRDHTCSVLASRCQYLNASYNRVTANAMAILKGLHFGIACCGESPVCVESEATTVVKWINDASHLASDCGVILTDIATILNRLGISSVLPGSSRTNKVALGLAKKALTQKKDFTWMNDFPRCVSGEIEADRN</sequence>
<accession>A0AAE0A6P8</accession>
<organism evidence="2 3">
    <name type="scientific">Dipteronia sinensis</name>
    <dbReference type="NCBI Taxonomy" id="43782"/>
    <lineage>
        <taxon>Eukaryota</taxon>
        <taxon>Viridiplantae</taxon>
        <taxon>Streptophyta</taxon>
        <taxon>Embryophyta</taxon>
        <taxon>Tracheophyta</taxon>
        <taxon>Spermatophyta</taxon>
        <taxon>Magnoliopsida</taxon>
        <taxon>eudicotyledons</taxon>
        <taxon>Gunneridae</taxon>
        <taxon>Pentapetalae</taxon>
        <taxon>rosids</taxon>
        <taxon>malvids</taxon>
        <taxon>Sapindales</taxon>
        <taxon>Sapindaceae</taxon>
        <taxon>Hippocastanoideae</taxon>
        <taxon>Acereae</taxon>
        <taxon>Dipteronia</taxon>
    </lineage>
</organism>
<dbReference type="PANTHER" id="PTHR47074">
    <property type="entry name" value="BNAC02G40300D PROTEIN"/>
    <property type="match status" value="1"/>
</dbReference>
<dbReference type="Pfam" id="PF13456">
    <property type="entry name" value="RVT_3"/>
    <property type="match status" value="1"/>
</dbReference>
<feature type="non-terminal residue" evidence="2">
    <location>
        <position position="1"/>
    </location>
</feature>
<dbReference type="EMBL" id="JANJYJ010000006">
    <property type="protein sequence ID" value="KAK3204684.1"/>
    <property type="molecule type" value="Genomic_DNA"/>
</dbReference>
<name>A0AAE0A6P8_9ROSI</name>
<gene>
    <name evidence="2" type="ORF">Dsin_018730</name>
</gene>
<evidence type="ECO:0000259" key="1">
    <source>
        <dbReference type="Pfam" id="PF13456"/>
    </source>
</evidence>
<dbReference type="AlphaFoldDB" id="A0AAE0A6P8"/>
<dbReference type="InterPro" id="IPR052929">
    <property type="entry name" value="RNase_H-like_EbsB-rel"/>
</dbReference>
<evidence type="ECO:0000313" key="2">
    <source>
        <dbReference type="EMBL" id="KAK3204684.1"/>
    </source>
</evidence>
<keyword evidence="3" id="KW-1185">Reference proteome</keyword>
<proteinExistence type="predicted"/>
<dbReference type="CDD" id="cd06222">
    <property type="entry name" value="RNase_H_like"/>
    <property type="match status" value="1"/>
</dbReference>
<feature type="domain" description="RNase H type-1" evidence="1">
    <location>
        <begin position="165"/>
        <end position="275"/>
    </location>
</feature>
<evidence type="ECO:0000313" key="3">
    <source>
        <dbReference type="Proteomes" id="UP001281410"/>
    </source>
</evidence>
<reference evidence="2" key="1">
    <citation type="journal article" date="2023" name="Plant J.">
        <title>Genome sequences and population genomics provide insights into the demographic history, inbreeding, and mutation load of two 'living fossil' tree species of Dipteronia.</title>
        <authorList>
            <person name="Feng Y."/>
            <person name="Comes H.P."/>
            <person name="Chen J."/>
            <person name="Zhu S."/>
            <person name="Lu R."/>
            <person name="Zhang X."/>
            <person name="Li P."/>
            <person name="Qiu J."/>
            <person name="Olsen K.M."/>
            <person name="Qiu Y."/>
        </authorList>
    </citation>
    <scope>NUCLEOTIDE SEQUENCE</scope>
    <source>
        <strain evidence="2">NBL</strain>
    </source>
</reference>
<comment type="caution">
    <text evidence="2">The sequence shown here is derived from an EMBL/GenBank/DDBJ whole genome shotgun (WGS) entry which is preliminary data.</text>
</comment>
<dbReference type="GO" id="GO:0003676">
    <property type="term" value="F:nucleic acid binding"/>
    <property type="evidence" value="ECO:0007669"/>
    <property type="project" value="InterPro"/>
</dbReference>
<dbReference type="Proteomes" id="UP001281410">
    <property type="component" value="Unassembled WGS sequence"/>
</dbReference>
<dbReference type="PANTHER" id="PTHR47074:SF11">
    <property type="entry name" value="REVERSE TRANSCRIPTASE-LIKE PROTEIN"/>
    <property type="match status" value="1"/>
</dbReference>
<dbReference type="GO" id="GO:0004523">
    <property type="term" value="F:RNA-DNA hybrid ribonuclease activity"/>
    <property type="evidence" value="ECO:0007669"/>
    <property type="project" value="InterPro"/>
</dbReference>
<dbReference type="InterPro" id="IPR044730">
    <property type="entry name" value="RNase_H-like_dom_plant"/>
</dbReference>
<dbReference type="InterPro" id="IPR002156">
    <property type="entry name" value="RNaseH_domain"/>
</dbReference>